<name>A0A429X9F5_SIMTE</name>
<comment type="caution">
    <text evidence="4">The sequence shown here is derived from an EMBL/GenBank/DDBJ whole genome shotgun (WGS) entry which is preliminary data.</text>
</comment>
<dbReference type="InterPro" id="IPR051545">
    <property type="entry name" value="NAD(P)H_dehydrogenase_qn"/>
</dbReference>
<evidence type="ECO:0000313" key="5">
    <source>
        <dbReference type="Proteomes" id="UP000287296"/>
    </source>
</evidence>
<evidence type="ECO:0000313" key="4">
    <source>
        <dbReference type="EMBL" id="RST59960.1"/>
    </source>
</evidence>
<dbReference type="GO" id="GO:0005829">
    <property type="term" value="C:cytosol"/>
    <property type="evidence" value="ECO:0007669"/>
    <property type="project" value="TreeGrafter"/>
</dbReference>
<dbReference type="InterPro" id="IPR029039">
    <property type="entry name" value="Flavoprotein-like_sf"/>
</dbReference>
<evidence type="ECO:0000259" key="3">
    <source>
        <dbReference type="Pfam" id="PF02525"/>
    </source>
</evidence>
<dbReference type="Pfam" id="PF02525">
    <property type="entry name" value="Flavodoxin_2"/>
    <property type="match status" value="1"/>
</dbReference>
<dbReference type="Gene3D" id="3.40.50.360">
    <property type="match status" value="1"/>
</dbReference>
<evidence type="ECO:0000256" key="2">
    <source>
        <dbReference type="ARBA" id="ARBA00023002"/>
    </source>
</evidence>
<accession>A0A429X9F5</accession>
<organism evidence="4 5">
    <name type="scientific">Siminovitchia terrae</name>
    <name type="common">Bacillus terrae</name>
    <dbReference type="NCBI Taxonomy" id="1914933"/>
    <lineage>
        <taxon>Bacteria</taxon>
        <taxon>Bacillati</taxon>
        <taxon>Bacillota</taxon>
        <taxon>Bacilli</taxon>
        <taxon>Bacillales</taxon>
        <taxon>Bacillaceae</taxon>
        <taxon>Siminovitchia</taxon>
    </lineage>
</organism>
<dbReference type="AlphaFoldDB" id="A0A429X9F5"/>
<dbReference type="RefSeq" id="WP_126646545.1">
    <property type="nucleotide sequence ID" value="NZ_QYTW02000007.1"/>
</dbReference>
<dbReference type="PANTHER" id="PTHR10204">
    <property type="entry name" value="NAD P H OXIDOREDUCTASE-RELATED"/>
    <property type="match status" value="1"/>
</dbReference>
<dbReference type="Proteomes" id="UP000287296">
    <property type="component" value="Unassembled WGS sequence"/>
</dbReference>
<dbReference type="NCBIfam" id="NF007280">
    <property type="entry name" value="PRK09739.1"/>
    <property type="match status" value="1"/>
</dbReference>
<feature type="domain" description="Flavodoxin-like fold" evidence="3">
    <location>
        <begin position="1"/>
        <end position="184"/>
    </location>
</feature>
<sequence>MKTLVVISHPRKNSLTLAVSNEIIRGLKEQNHEVEILDLYEKNFDPLVFPVDEPDYSDESKVYSDVVEYEMNRIRNVDNIVFVFPIWWHNIPAILKGYIDRVFNYGFAYGSNKLPVDKIRWIGLAGESRSSFKKRGFHLNIEHQLNIGISGFVGVDDSEVELFYDTLVEEVPEEKSEKHYAEILNRSYLIGKEI</sequence>
<reference evidence="4 5" key="1">
    <citation type="submission" date="2018-12" db="EMBL/GenBank/DDBJ databases">
        <authorList>
            <person name="Sun L."/>
            <person name="Chen Z."/>
        </authorList>
    </citation>
    <scope>NUCLEOTIDE SEQUENCE [LARGE SCALE GENOMIC DNA]</scope>
    <source>
        <strain evidence="4 5">LMG 29736</strain>
    </source>
</reference>
<dbReference type="SUPFAM" id="SSF52218">
    <property type="entry name" value="Flavoproteins"/>
    <property type="match status" value="1"/>
</dbReference>
<dbReference type="PANTHER" id="PTHR10204:SF34">
    <property type="entry name" value="NAD(P)H DEHYDROGENASE [QUINONE] 1 ISOFORM 1"/>
    <property type="match status" value="1"/>
</dbReference>
<dbReference type="GO" id="GO:0003955">
    <property type="term" value="F:NAD(P)H dehydrogenase (quinone) activity"/>
    <property type="evidence" value="ECO:0007669"/>
    <property type="project" value="TreeGrafter"/>
</dbReference>
<protein>
    <submittedName>
        <fullName evidence="4">NAD(P)H oxidoreductase</fullName>
    </submittedName>
</protein>
<proteinExistence type="inferred from homology"/>
<keyword evidence="2" id="KW-0560">Oxidoreductase</keyword>
<evidence type="ECO:0000256" key="1">
    <source>
        <dbReference type="ARBA" id="ARBA00006252"/>
    </source>
</evidence>
<comment type="similarity">
    <text evidence="1">Belongs to the NAD(P)H dehydrogenase (quinone) family.</text>
</comment>
<dbReference type="OrthoDB" id="9798454at2"/>
<gene>
    <name evidence="4" type="ORF">D5F11_009650</name>
</gene>
<dbReference type="InterPro" id="IPR003680">
    <property type="entry name" value="Flavodoxin_fold"/>
</dbReference>
<dbReference type="EMBL" id="QYTW02000007">
    <property type="protein sequence ID" value="RST59960.1"/>
    <property type="molecule type" value="Genomic_DNA"/>
</dbReference>